<organism evidence="9 10">
    <name type="scientific">Halobacillus litoralis</name>
    <dbReference type="NCBI Taxonomy" id="45668"/>
    <lineage>
        <taxon>Bacteria</taxon>
        <taxon>Bacillati</taxon>
        <taxon>Bacillota</taxon>
        <taxon>Bacilli</taxon>
        <taxon>Bacillales</taxon>
        <taxon>Bacillaceae</taxon>
        <taxon>Halobacillus</taxon>
    </lineage>
</organism>
<evidence type="ECO:0000313" key="10">
    <source>
        <dbReference type="Proteomes" id="UP000287756"/>
    </source>
</evidence>
<accession>A0A410MAN3</accession>
<keyword evidence="5 8" id="KW-0812">Transmembrane</keyword>
<dbReference type="Gene3D" id="1.20.1740.10">
    <property type="entry name" value="Amino acid/polyamine transporter I"/>
    <property type="match status" value="1"/>
</dbReference>
<dbReference type="GO" id="GO:0016020">
    <property type="term" value="C:membrane"/>
    <property type="evidence" value="ECO:0007669"/>
    <property type="project" value="UniProtKB-SubCell"/>
</dbReference>
<feature type="transmembrane region" description="Helical" evidence="8">
    <location>
        <begin position="46"/>
        <end position="71"/>
    </location>
</feature>
<keyword evidence="3" id="KW-0813">Transport</keyword>
<evidence type="ECO:0000256" key="4">
    <source>
        <dbReference type="ARBA" id="ARBA00022544"/>
    </source>
</evidence>
<reference evidence="9 10" key="1">
    <citation type="submission" date="2018-01" db="EMBL/GenBank/DDBJ databases">
        <title>The whole genome sequencing and assembly of Halobacillus litoralis ERB031 strain.</title>
        <authorList>
            <person name="Lee S.-J."/>
            <person name="Park M.-K."/>
            <person name="Kim J.-Y."/>
            <person name="Lee Y.-J."/>
            <person name="Yi H."/>
            <person name="Bahn Y.-S."/>
            <person name="Kim J.F."/>
            <person name="Lee D.-W."/>
        </authorList>
    </citation>
    <scope>NUCLEOTIDE SEQUENCE [LARGE SCALE GENOMIC DNA]</scope>
    <source>
        <strain evidence="9 10">ERB 031</strain>
    </source>
</reference>
<dbReference type="PANTHER" id="PTHR34975">
    <property type="entry name" value="SPORE GERMINATION PROTEIN A2"/>
    <property type="match status" value="1"/>
</dbReference>
<sequence length="369" mass="42149">MKTNISLDPGKSVQAFYLFFIIHTSQIGAGVMGVPRILVLEAGSDAWISVLIAGVYLHITVFLMLSILRAYDNSDILGIQGDLFGKWIGKILGLMYVLYIFLLVLTVMKNYIEVVQVFIFPEMPIWLMSLFLLSLMVYSIIGGFRVVVGTAFIFFFLTIWLALTIYKPMTYMDWEHFLPVMHHSSPMDLFMGAKQVAYSVLGLEILLFVYPFIEDKKKISLPAHAGVLFTTFLILLVTVVSIGYFSPDQLKATVWATLSLFKIISFSIVERFDFIAVALWMMVIIPNLVLFGWMIVHSMKRLFNTPKKPTLYALAFLLFIASITIEKRVGVNQLTSITSEVGFWIVFVYPWFIYIIVMVKKKWLKRGIS</sequence>
<feature type="transmembrane region" description="Helical" evidence="8">
    <location>
        <begin position="91"/>
        <end position="112"/>
    </location>
</feature>
<feature type="transmembrane region" description="Helical" evidence="8">
    <location>
        <begin position="124"/>
        <end position="141"/>
    </location>
</feature>
<evidence type="ECO:0000256" key="3">
    <source>
        <dbReference type="ARBA" id="ARBA00022448"/>
    </source>
</evidence>
<feature type="transmembrane region" description="Helical" evidence="8">
    <location>
        <begin position="147"/>
        <end position="166"/>
    </location>
</feature>
<feature type="transmembrane region" description="Helical" evidence="8">
    <location>
        <begin position="252"/>
        <end position="269"/>
    </location>
</feature>
<name>A0A410MAN3_9BACI</name>
<feature type="transmembrane region" description="Helical" evidence="8">
    <location>
        <begin position="196"/>
        <end position="213"/>
    </location>
</feature>
<feature type="transmembrane region" description="Helical" evidence="8">
    <location>
        <begin position="311"/>
        <end position="329"/>
    </location>
</feature>
<dbReference type="Pfam" id="PF03845">
    <property type="entry name" value="Spore_permease"/>
    <property type="match status" value="1"/>
</dbReference>
<keyword evidence="6 8" id="KW-1133">Transmembrane helix</keyword>
<evidence type="ECO:0000256" key="7">
    <source>
        <dbReference type="ARBA" id="ARBA00023136"/>
    </source>
</evidence>
<dbReference type="RefSeq" id="WP_128523815.1">
    <property type="nucleotide sequence ID" value="NZ_CP026118.1"/>
</dbReference>
<protein>
    <submittedName>
        <fullName evidence="9">Spore gernimation protein</fullName>
    </submittedName>
</protein>
<feature type="transmembrane region" description="Helical" evidence="8">
    <location>
        <begin position="15"/>
        <end position="34"/>
    </location>
</feature>
<dbReference type="Proteomes" id="UP000287756">
    <property type="component" value="Chromosome"/>
</dbReference>
<feature type="transmembrane region" description="Helical" evidence="8">
    <location>
        <begin position="225"/>
        <end position="245"/>
    </location>
</feature>
<gene>
    <name evidence="9" type="ORF">HLI_05790</name>
</gene>
<evidence type="ECO:0000256" key="1">
    <source>
        <dbReference type="ARBA" id="ARBA00004141"/>
    </source>
</evidence>
<feature type="transmembrane region" description="Helical" evidence="8">
    <location>
        <begin position="275"/>
        <end position="299"/>
    </location>
</feature>
<keyword evidence="7 8" id="KW-0472">Membrane</keyword>
<dbReference type="KEGG" id="hli:HLI_05790"/>
<dbReference type="NCBIfam" id="TIGR00912">
    <property type="entry name" value="2A0309"/>
    <property type="match status" value="1"/>
</dbReference>
<comment type="subcellular location">
    <subcellularLocation>
        <location evidence="1">Membrane</location>
        <topology evidence="1">Multi-pass membrane protein</topology>
    </subcellularLocation>
</comment>
<dbReference type="PANTHER" id="PTHR34975:SF2">
    <property type="entry name" value="SPORE GERMINATION PROTEIN A2"/>
    <property type="match status" value="1"/>
</dbReference>
<evidence type="ECO:0000256" key="8">
    <source>
        <dbReference type="SAM" id="Phobius"/>
    </source>
</evidence>
<evidence type="ECO:0000256" key="5">
    <source>
        <dbReference type="ARBA" id="ARBA00022692"/>
    </source>
</evidence>
<keyword evidence="4" id="KW-0309">Germination</keyword>
<dbReference type="EMBL" id="CP026118">
    <property type="protein sequence ID" value="QAS51779.1"/>
    <property type="molecule type" value="Genomic_DNA"/>
</dbReference>
<dbReference type="OrthoDB" id="2380240at2"/>
<evidence type="ECO:0000256" key="6">
    <source>
        <dbReference type="ARBA" id="ARBA00022989"/>
    </source>
</evidence>
<dbReference type="InterPro" id="IPR004761">
    <property type="entry name" value="Spore_GerAB"/>
</dbReference>
<evidence type="ECO:0000256" key="2">
    <source>
        <dbReference type="ARBA" id="ARBA00007998"/>
    </source>
</evidence>
<dbReference type="GO" id="GO:0009847">
    <property type="term" value="P:spore germination"/>
    <property type="evidence" value="ECO:0007669"/>
    <property type="project" value="InterPro"/>
</dbReference>
<evidence type="ECO:0000313" key="9">
    <source>
        <dbReference type="EMBL" id="QAS51779.1"/>
    </source>
</evidence>
<proteinExistence type="inferred from homology"/>
<feature type="transmembrane region" description="Helical" evidence="8">
    <location>
        <begin position="341"/>
        <end position="359"/>
    </location>
</feature>
<dbReference type="AlphaFoldDB" id="A0A410MAN3"/>
<comment type="similarity">
    <text evidence="2">Belongs to the amino acid-polyamine-organocation (APC) superfamily. Spore germination protein (SGP) (TC 2.A.3.9) family.</text>
</comment>